<feature type="region of interest" description="Disordered" evidence="1">
    <location>
        <begin position="975"/>
        <end position="1001"/>
    </location>
</feature>
<feature type="compositionally biased region" description="Low complexity" evidence="1">
    <location>
        <begin position="882"/>
        <end position="893"/>
    </location>
</feature>
<feature type="compositionally biased region" description="Polar residues" evidence="1">
    <location>
        <begin position="1117"/>
        <end position="1128"/>
    </location>
</feature>
<dbReference type="PANTHER" id="PTHR33487:SF1">
    <property type="entry name" value="CILIA- AND FLAGELLA-ASSOCIATED PROTEIN 54"/>
    <property type="match status" value="1"/>
</dbReference>
<feature type="region of interest" description="Disordered" evidence="1">
    <location>
        <begin position="2330"/>
        <end position="2361"/>
    </location>
</feature>
<protein>
    <submittedName>
        <fullName evidence="2">Uncharacterized protein</fullName>
    </submittedName>
</protein>
<dbReference type="VEuPathDB" id="CryptoDB:Cvel_25282"/>
<gene>
    <name evidence="2" type="ORF">Cvel_25282</name>
</gene>
<feature type="region of interest" description="Disordered" evidence="1">
    <location>
        <begin position="568"/>
        <end position="588"/>
    </location>
</feature>
<feature type="compositionally biased region" description="Low complexity" evidence="1">
    <location>
        <begin position="62"/>
        <end position="74"/>
    </location>
</feature>
<feature type="compositionally biased region" description="Basic and acidic residues" evidence="1">
    <location>
        <begin position="2330"/>
        <end position="2352"/>
    </location>
</feature>
<feature type="region of interest" description="Disordered" evidence="1">
    <location>
        <begin position="1511"/>
        <end position="1542"/>
    </location>
</feature>
<feature type="compositionally biased region" description="Low complexity" evidence="1">
    <location>
        <begin position="904"/>
        <end position="913"/>
    </location>
</feature>
<feature type="compositionally biased region" description="Basic and acidic residues" evidence="1">
    <location>
        <begin position="1362"/>
        <end position="1372"/>
    </location>
</feature>
<feature type="region of interest" description="Disordered" evidence="1">
    <location>
        <begin position="2415"/>
        <end position="2443"/>
    </location>
</feature>
<feature type="compositionally biased region" description="Basic residues" evidence="1">
    <location>
        <begin position="2432"/>
        <end position="2443"/>
    </location>
</feature>
<feature type="region of interest" description="Disordered" evidence="1">
    <location>
        <begin position="1103"/>
        <end position="1128"/>
    </location>
</feature>
<feature type="region of interest" description="Disordered" evidence="1">
    <location>
        <begin position="868"/>
        <end position="913"/>
    </location>
</feature>
<sequence length="2443" mass="258984">MRVRRKGVEGVDFPQQEEFGEEGGETSAFLPESPSGQMGAMGGLSDTEAAESPRKSVRIGESSESPVRSRSLSPTKNEAGGEGHTSRSRRSRRGRQRRGKVQLQKHWLLLEAREGRTREVGVLREAVPPLLGEEEGDSEIARKKEVVRREDSALRLFLQGELKDSPLAEGGDFEDVNGGGDAGSWHTRSWVDARSVARLFCFVLQVLYHKRLWVSVVGLTKRFNEITGNAFTASTGPLAICAQREVLELSRKAIGETDARLVESKSVYDKMTKVKDREKARQLALSGQLGEADQLFRLRTAAFGALRKKQMRENRALSRVAESLDATLAAAKAATPMAVTSLINARCALSLFAEEKLRYISEFEYAVEKELGPLLCVPPTGTADGSPQGSPRGVPNGGGSGKGEGTGTGTEGEDEETNWDVILGSATAIRQTGKMVASSYRKAVELLRKAKLNDLSVQALLETGNLLWTQGDSSSAAVCWSDAVDVAFQTVHSMAHWRSVVDPGRKEGFFGPPRTAERAQTMIVSLLALHKAVALSRPAAVSAHVEASFFAGHIVQALMEASIPHPESIEGHSVPRSSAGVSASDGDTEGRLQAALRGGRQRYRLREVLRNFHPCGDALSQPSLGGRTWGAVSRALQWFSERLVAQGRGMPYVTPLTALQEWICTDVARDAVGAARARLLRIRASIGLGDFQSAFLELHAIAEGHDLPAVRASLRGSESLDAALDKNATGGNSLADAADPPRALFLNTLPSAHSQNVEAVEGAGGLQQFQFCAKAKAALGASVETEWRLVRALWVVCLSLYEPVELPTETQPEPPVGVRLRTWRKWGLEELAAVDEMTTALGKPEEVPGSGGAGSAAAGGKAKAAGKAAGKDAKDKGKAAAKKGAPAAPASSGTARSREGTPGGSDDSSLSSSVLEPLHVSLRVEVHTTRSKAIEGDGDDAGALKEVLTAMELMRSQCKAARVRDTKRERLLGNLMRPRPADRVGEASDGGSPTGGGAGDTVDLLQQMQDAGAGARGGPPMRSMLISERPDLFLKRMRAAHWKPKARTVPDGLVWLSLRVRMTELLLKVDRHAAVGSHTALGLAEAGWTGEVSLFSGVSEGVDANQPPEGTSKEAIMTSSQGSTVSPSRTRAAGASSFACCDCAFTRLSLLVLRARSEILQGLQRPACISLLLAEREVSAHRLHDTLPAVHLSVLCFLLYAHNPALTDHRLLATPPPKPTLPPSGPPPPPGPPGARRAARPPSPSQKSLLGTPPPAASTSAFSPIAPPPPKSKAANLIPSKAKAKQKSLHPLLCPLATARPETEMAEKSRLLRMKQHLLRAIACADALLASQGQGLAGRAGGIERDLNLPLIDFRSSEYLPDRHRTETEKEGPPVAVGGEIEKKTAEDKPSGDKDGGGAAETQKSVCAPRVASSLRYFQQGFSSLSHISETTRILPAFPSFSADVLFGGEQEGAAKEKEKDGKGMDVSADASSAKSRRNLYASGPGQHAALRAHLCLLLAEVLIDLSKPACDGESERSKDSVGGDVEGSREGMKEGEEKEKEDFLLSEAEGLLREAGHRLSILVFPPPFLYLEYAILSSRAQRLRAQTAIVGALRRLKQKYSDPIPDPVKELTDPKRMVKQRDRQGGQGQGDTEREETAVALLSLPLPPPSKIVSDFREALTLSEGFAGSDPSVKRRLLGEASAWIFLGTSVDSFNSMQRAKAFRLADRYAKAMEILEERQKQGPRPSSPTKRARTGEGGKGVTTATGGGEGGAGSLMKSEETLREEIRKALKTVGSVGIESRMLSLRSCVAALIQTVSSQALETCRPAFVGSASGNPSESATSSSKVPPFVLSSLPLTLGRQRHEGALAYGKESSDPSLPPLLPNSAVLSVLQGLRKKAVGTLASLDLPLRKRADQLSAHLMGALPFPNYPKVMGLQLETTPKAVDIPAYPPFSIPFSPFGPATAAAQPPSGADKFVKQISAHQQDPNAGSSAEDQMKALLSAVDVPSVSANLLGSAGVPSSEVFFLWLPCHPSERLIEEQSAESAVLEGAEEDAGAESGRRGKKLSIRTASASACVTLFALVRSDAPLPPPTLCRSPDTVPSDSHPLSKQFRFNSAEIETTGDEGENAPPPLPRPPPPHHLLFSAVFLREEVKGLADRLATDATRVGTPTAANSGPVIFDITQPLTRDHADRERVSTSLVKVAELLALHGARRRPCTYVTEEVELFDTAARALDEEERLEEEAAAAQAASFRQAATSTAGGAAGVVGAEGEPLQDGIEAAGKEEGAAAEESGGGEKGGKENALPNATAAAVSVPSSPSGRTAARPKRSVGERRRERLKQWVEGLWSELVEHGKEPEKGGEGEKEKDDRHPSGKGSSLPISDASAASLLSGLSSLLDLGRGGAVVADSPALCRFLARSLGMGGFEVCRERERLAAPDARSSLSTPSGGAKAKGKAAAKAKGK</sequence>
<feature type="region of interest" description="Disordered" evidence="1">
    <location>
        <begin position="1"/>
        <end position="100"/>
    </location>
</feature>
<reference evidence="2" key="1">
    <citation type="submission" date="2014-11" db="EMBL/GenBank/DDBJ databases">
        <authorList>
            <person name="Otto D Thomas"/>
            <person name="Naeem Raeece"/>
        </authorList>
    </citation>
    <scope>NUCLEOTIDE SEQUENCE</scope>
</reference>
<feature type="region of interest" description="Disordered" evidence="1">
    <location>
        <begin position="1362"/>
        <end position="1405"/>
    </location>
</feature>
<evidence type="ECO:0000313" key="2">
    <source>
        <dbReference type="EMBL" id="CEM40404.1"/>
    </source>
</evidence>
<feature type="compositionally biased region" description="Basic residues" evidence="1">
    <location>
        <begin position="86"/>
        <end position="100"/>
    </location>
</feature>
<feature type="region of interest" description="Disordered" evidence="1">
    <location>
        <begin position="1604"/>
        <end position="1636"/>
    </location>
</feature>
<feature type="region of interest" description="Disordered" evidence="1">
    <location>
        <begin position="840"/>
        <end position="859"/>
    </location>
</feature>
<feature type="compositionally biased region" description="Basic and acidic residues" evidence="1">
    <location>
        <begin position="869"/>
        <end position="878"/>
    </location>
</feature>
<accession>A0A0G4H8X5</accession>
<feature type="region of interest" description="Disordered" evidence="1">
    <location>
        <begin position="1718"/>
        <end position="1757"/>
    </location>
</feature>
<feature type="compositionally biased region" description="Pro residues" evidence="1">
    <location>
        <begin position="1214"/>
        <end position="1233"/>
    </location>
</feature>
<proteinExistence type="predicted"/>
<feature type="compositionally biased region" description="Basic and acidic residues" evidence="1">
    <location>
        <begin position="1608"/>
        <end position="1625"/>
    </location>
</feature>
<dbReference type="EMBL" id="CDMZ01002029">
    <property type="protein sequence ID" value="CEM40404.1"/>
    <property type="molecule type" value="Genomic_DNA"/>
</dbReference>
<feature type="region of interest" description="Disordered" evidence="1">
    <location>
        <begin position="378"/>
        <end position="417"/>
    </location>
</feature>
<feature type="region of interest" description="Disordered" evidence="1">
    <location>
        <begin position="2023"/>
        <end position="2044"/>
    </location>
</feature>
<dbReference type="GO" id="GO:0060271">
    <property type="term" value="P:cilium assembly"/>
    <property type="evidence" value="ECO:0007669"/>
    <property type="project" value="TreeGrafter"/>
</dbReference>
<feature type="region of interest" description="Disordered" evidence="1">
    <location>
        <begin position="1210"/>
        <end position="1282"/>
    </location>
</feature>
<organism evidence="2">
    <name type="scientific">Chromera velia CCMP2878</name>
    <dbReference type="NCBI Taxonomy" id="1169474"/>
    <lineage>
        <taxon>Eukaryota</taxon>
        <taxon>Sar</taxon>
        <taxon>Alveolata</taxon>
        <taxon>Colpodellida</taxon>
        <taxon>Chromeraceae</taxon>
        <taxon>Chromera</taxon>
    </lineage>
</organism>
<feature type="compositionally biased region" description="Basic and acidic residues" evidence="1">
    <location>
        <begin position="1514"/>
        <end position="1542"/>
    </location>
</feature>
<feature type="compositionally biased region" description="Gly residues" evidence="1">
    <location>
        <begin position="395"/>
        <end position="410"/>
    </location>
</feature>
<feature type="compositionally biased region" description="Low complexity" evidence="1">
    <location>
        <begin position="2288"/>
        <end position="2300"/>
    </location>
</feature>
<feature type="compositionally biased region" description="Gly residues" evidence="1">
    <location>
        <begin position="1737"/>
        <end position="1755"/>
    </location>
</feature>
<name>A0A0G4H8X5_9ALVE</name>
<feature type="region of interest" description="Disordered" evidence="1">
    <location>
        <begin position="2263"/>
        <end position="2316"/>
    </location>
</feature>
<feature type="compositionally biased region" description="Basic and acidic residues" evidence="1">
    <location>
        <begin position="1380"/>
        <end position="1396"/>
    </location>
</feature>
<dbReference type="PANTHER" id="PTHR33487">
    <property type="entry name" value="CILIA- AND FLAGELLA-ASSOCIATED PROTEIN 54"/>
    <property type="match status" value="1"/>
</dbReference>
<evidence type="ECO:0000256" key="1">
    <source>
        <dbReference type="SAM" id="MobiDB-lite"/>
    </source>
</evidence>